<dbReference type="GeneID" id="28936991"/>
<comment type="caution">
    <text evidence="11">The sequence shown here is derived from an EMBL/GenBank/DDBJ whole genome shotgun (WGS) entry which is preliminary data.</text>
</comment>
<comment type="subcellular location">
    <subcellularLocation>
        <location evidence="1 8">Nucleus</location>
        <location evidence="1 8">Nucleolus</location>
    </subcellularLocation>
</comment>
<dbReference type="PANTHER" id="PTHR23105">
    <property type="entry name" value="RIBOSOMAL PROTEIN L7AE FAMILY MEMBER"/>
    <property type="match status" value="1"/>
</dbReference>
<dbReference type="InterPro" id="IPR050257">
    <property type="entry name" value="eL8/uL1-like"/>
</dbReference>
<evidence type="ECO:0000313" key="12">
    <source>
        <dbReference type="Proteomes" id="UP000054454"/>
    </source>
</evidence>
<dbReference type="InterPro" id="IPR018492">
    <property type="entry name" value="Ribosomal_eL8/Nhp2"/>
</dbReference>
<keyword evidence="7 8" id="KW-0687">Ribonucleoprotein</keyword>
<keyword evidence="3" id="KW-0690">Ribosome biogenesis</keyword>
<evidence type="ECO:0000256" key="8">
    <source>
        <dbReference type="RuleBase" id="RU366039"/>
    </source>
</evidence>
<keyword evidence="5 8" id="KW-0694">RNA-binding</keyword>
<feature type="domain" description="Ribosomal protein eL8/eL30/eS12/Gadd45" evidence="10">
    <location>
        <begin position="47"/>
        <end position="139"/>
    </location>
</feature>
<dbReference type="Pfam" id="PF01248">
    <property type="entry name" value="Ribosomal_L7Ae"/>
    <property type="match status" value="1"/>
</dbReference>
<comment type="function">
    <text evidence="8">Required for ribosome biogenesis. Part of a complex which catalyzes pseudouridylation of rRNA. This involves the isomerization of uridine such that the ribose is subsequently attached to C5, instead of the normal N1. Pseudouridine ('psi') residues may serve to stabilize the conformation of rRNAs.</text>
</comment>
<evidence type="ECO:0000313" key="11">
    <source>
        <dbReference type="EMBL" id="KTW27797.1"/>
    </source>
</evidence>
<dbReference type="PRINTS" id="PR00881">
    <property type="entry name" value="L7ARS6FAMILY"/>
</dbReference>
<dbReference type="VEuPathDB" id="FungiDB:T552_02236"/>
<dbReference type="FunFam" id="3.30.1330.30:FF:000015">
    <property type="entry name" value="H/ACA ribonucleoprotein complex subunit NHP2"/>
    <property type="match status" value="1"/>
</dbReference>
<dbReference type="GO" id="GO:0031118">
    <property type="term" value="P:rRNA pseudouridine synthesis"/>
    <property type="evidence" value="ECO:0007669"/>
    <property type="project" value="EnsemblFungi"/>
</dbReference>
<keyword evidence="4" id="KW-0698">rRNA processing</keyword>
<evidence type="ECO:0000256" key="6">
    <source>
        <dbReference type="ARBA" id="ARBA00023242"/>
    </source>
</evidence>
<dbReference type="GO" id="GO:0034513">
    <property type="term" value="F:box H/ACA snoRNA binding"/>
    <property type="evidence" value="ECO:0007669"/>
    <property type="project" value="EnsemblFungi"/>
</dbReference>
<feature type="compositionally biased region" description="Basic and acidic residues" evidence="9">
    <location>
        <begin position="1"/>
        <end position="16"/>
    </location>
</feature>
<name>A0A0W4ZHF9_PNEC8</name>
<proteinExistence type="inferred from homology"/>
<dbReference type="OrthoDB" id="5364946at2759"/>
<evidence type="ECO:0000256" key="2">
    <source>
        <dbReference type="ARBA" id="ARBA00007337"/>
    </source>
</evidence>
<keyword evidence="6 8" id="KW-0539">Nucleus</keyword>
<dbReference type="GO" id="GO:0031429">
    <property type="term" value="C:box H/ACA snoRNP complex"/>
    <property type="evidence" value="ECO:0007669"/>
    <property type="project" value="UniProtKB-UniRule"/>
</dbReference>
<comment type="function">
    <text evidence="8">Common component of the spliceosome and rRNA processing machinery.</text>
</comment>
<keyword evidence="12" id="KW-1185">Reference proteome</keyword>
<dbReference type="InterPro" id="IPR029064">
    <property type="entry name" value="Ribosomal_eL30-like_sf"/>
</dbReference>
<evidence type="ECO:0000256" key="1">
    <source>
        <dbReference type="ARBA" id="ARBA00004604"/>
    </source>
</evidence>
<evidence type="ECO:0000256" key="3">
    <source>
        <dbReference type="ARBA" id="ARBA00022517"/>
    </source>
</evidence>
<accession>A0A0W4ZHF9</accession>
<dbReference type="InterPro" id="IPR004038">
    <property type="entry name" value="Ribosomal_eL8/eL30/eS12/Gad45"/>
</dbReference>
<evidence type="ECO:0000256" key="5">
    <source>
        <dbReference type="ARBA" id="ARBA00022884"/>
    </source>
</evidence>
<evidence type="ECO:0000256" key="9">
    <source>
        <dbReference type="SAM" id="MobiDB-lite"/>
    </source>
</evidence>
<comment type="similarity">
    <text evidence="2 8">Belongs to the eukaryotic ribosomal protein eL8 family.</text>
</comment>
<dbReference type="Proteomes" id="UP000054454">
    <property type="component" value="Unassembled WGS sequence"/>
</dbReference>
<dbReference type="InterPro" id="IPR002415">
    <property type="entry name" value="H/ACA_rnp_Nhp2-like"/>
</dbReference>
<gene>
    <name evidence="11" type="ORF">T552_02236</name>
</gene>
<dbReference type="AlphaFoldDB" id="A0A0W4ZHF9"/>
<dbReference type="PRINTS" id="PR00883">
    <property type="entry name" value="NUCLEARHMG"/>
</dbReference>
<organism evidence="11 12">
    <name type="scientific">Pneumocystis carinii (strain B80)</name>
    <name type="common">Rat pneumocystis pneumonia agent</name>
    <name type="synonym">Pneumocystis carinii f. sp. carinii</name>
    <dbReference type="NCBI Taxonomy" id="1408658"/>
    <lineage>
        <taxon>Eukaryota</taxon>
        <taxon>Fungi</taxon>
        <taxon>Dikarya</taxon>
        <taxon>Ascomycota</taxon>
        <taxon>Taphrinomycotina</taxon>
        <taxon>Pneumocystomycetes</taxon>
        <taxon>Pneumocystaceae</taxon>
        <taxon>Pneumocystis</taxon>
    </lineage>
</organism>
<dbReference type="RefSeq" id="XP_018225679.1">
    <property type="nucleotide sequence ID" value="XM_018370788.1"/>
</dbReference>
<sequence>MGKSKKEIQTEGEAHSPKNHKKKLSDDYIDSVSPIASPLAHKKLRKKVFKALKKASKVKHIQRGVKEVVKALKRGEKGLVVLAGDISPIDVISHLPVLCEDHSCPYVFVPSKESLGEATNTQRPTSCIMIVPGGKNKDMTTAESTYMEIYEEILEQVENAHTWDQPTKNT</sequence>
<feature type="region of interest" description="Disordered" evidence="9">
    <location>
        <begin position="1"/>
        <end position="26"/>
    </location>
</feature>
<reference evidence="12" key="1">
    <citation type="journal article" date="2016" name="Nat. Commun.">
        <title>Genome analysis of three Pneumocystis species reveals adaptation mechanisms to life exclusively in mammalian hosts.</title>
        <authorList>
            <person name="Ma L."/>
            <person name="Chen Z."/>
            <person name="Huang D.W."/>
            <person name="Kutty G."/>
            <person name="Ishihara M."/>
            <person name="Wang H."/>
            <person name="Abouelleil A."/>
            <person name="Bishop L."/>
            <person name="Davey E."/>
            <person name="Deng R."/>
            <person name="Deng X."/>
            <person name="Fan L."/>
            <person name="Fantoni G."/>
            <person name="Fitzgerald M."/>
            <person name="Gogineni E."/>
            <person name="Goldberg J.M."/>
            <person name="Handley G."/>
            <person name="Hu X."/>
            <person name="Huber C."/>
            <person name="Jiao X."/>
            <person name="Jones K."/>
            <person name="Levin J.Z."/>
            <person name="Liu Y."/>
            <person name="Macdonald P."/>
            <person name="Melnikov A."/>
            <person name="Raley C."/>
            <person name="Sassi M."/>
            <person name="Sherman B.T."/>
            <person name="Song X."/>
            <person name="Sykes S."/>
            <person name="Tran B."/>
            <person name="Walsh L."/>
            <person name="Xia Y."/>
            <person name="Yang J."/>
            <person name="Young S."/>
            <person name="Zeng Q."/>
            <person name="Zheng X."/>
            <person name="Stephens R."/>
            <person name="Nusbaum C."/>
            <person name="Birren B.W."/>
            <person name="Azadi P."/>
            <person name="Lempicki R.A."/>
            <person name="Cuomo C.A."/>
            <person name="Kovacs J.A."/>
        </authorList>
    </citation>
    <scope>NUCLEOTIDE SEQUENCE [LARGE SCALE GENOMIC DNA]</scope>
    <source>
        <strain evidence="12">B80</strain>
    </source>
</reference>
<dbReference type="SUPFAM" id="SSF55315">
    <property type="entry name" value="L30e-like"/>
    <property type="match status" value="1"/>
</dbReference>
<dbReference type="Gene3D" id="3.30.1330.30">
    <property type="match status" value="1"/>
</dbReference>
<evidence type="ECO:0000259" key="10">
    <source>
        <dbReference type="Pfam" id="PF01248"/>
    </source>
</evidence>
<dbReference type="GO" id="GO:0031120">
    <property type="term" value="P:snRNA pseudouridine synthesis"/>
    <property type="evidence" value="ECO:0007669"/>
    <property type="project" value="UniProtKB-UniRule"/>
</dbReference>
<evidence type="ECO:0000256" key="7">
    <source>
        <dbReference type="ARBA" id="ARBA00023274"/>
    </source>
</evidence>
<dbReference type="GO" id="GO:0000398">
    <property type="term" value="P:mRNA splicing, via spliceosome"/>
    <property type="evidence" value="ECO:0007669"/>
    <property type="project" value="UniProtKB-UniRule"/>
</dbReference>
<protein>
    <recommendedName>
        <fullName evidence="8">H/ACA ribonucleoprotein complex subunit 2</fullName>
    </recommendedName>
    <alternativeName>
        <fullName evidence="8">Nucleolar protein family A member 2</fullName>
    </alternativeName>
</protein>
<dbReference type="EMBL" id="LFVZ01000009">
    <property type="protein sequence ID" value="KTW27797.1"/>
    <property type="molecule type" value="Genomic_DNA"/>
</dbReference>
<evidence type="ECO:0000256" key="4">
    <source>
        <dbReference type="ARBA" id="ARBA00022552"/>
    </source>
</evidence>